<keyword evidence="6" id="KW-1185">Reference proteome</keyword>
<dbReference type="InterPro" id="IPR050121">
    <property type="entry name" value="Cytochrome_P450_monoxygenase"/>
</dbReference>
<evidence type="ECO:0000256" key="3">
    <source>
        <dbReference type="ARBA" id="ARBA00023004"/>
    </source>
</evidence>
<organism evidence="5 6">
    <name type="scientific">Chaetomidium leptoderma</name>
    <dbReference type="NCBI Taxonomy" id="669021"/>
    <lineage>
        <taxon>Eukaryota</taxon>
        <taxon>Fungi</taxon>
        <taxon>Dikarya</taxon>
        <taxon>Ascomycota</taxon>
        <taxon>Pezizomycotina</taxon>
        <taxon>Sordariomycetes</taxon>
        <taxon>Sordariomycetidae</taxon>
        <taxon>Sordariales</taxon>
        <taxon>Chaetomiaceae</taxon>
        <taxon>Chaetomidium</taxon>
    </lineage>
</organism>
<dbReference type="InterPro" id="IPR036396">
    <property type="entry name" value="Cyt_P450_sf"/>
</dbReference>
<dbReference type="GO" id="GO:0016705">
    <property type="term" value="F:oxidoreductase activity, acting on paired donors, with incorporation or reduction of molecular oxygen"/>
    <property type="evidence" value="ECO:0007669"/>
    <property type="project" value="InterPro"/>
</dbReference>
<sequence>MYNLLLEVKASRSTFLLILAAVVPVIRQWYRLRHIPGPFLNSITPLVLAYHSWKEDYCTYVYRLCQEYGPLVRVTPNVMVFSDAQTFRHICSVKANYTKGLWFEFARWDLERYSCIAMRDNESRKERKIKLLPAWAGPGLSIMEGRVDSQVHEFLSLIERKYISTAGECKPMEFGHRAQFYTLDVVTSATFGKPFGFLKKDGDVNKYLEITESMMPMFGILGALPQLVYVMHTWPFNYLMPGEGDKFGFGRLMKFASDEVNGRREPGDTNSEYDLIGAYLRNGVEPEDVVQECITLVVAGSETTSVALRMALCALLTTPSAYRKVQDEVDAFYAEHTGDVISYADAKTLTYLQAVLRESMRLWPPSSGLFSKQVPNGGDTVHGYYLPPGTEIAQSMTGIGRTRELFGADSDIFRPERWLEASPQQFEEMASTVDLVFSTAKYICLGKHIALMELAKLLAEIFRRYDVAPINNVTPLKMKDPLTWLTYDFWIRFTRRT</sequence>
<dbReference type="InterPro" id="IPR002401">
    <property type="entry name" value="Cyt_P450_E_grp-I"/>
</dbReference>
<evidence type="ECO:0000313" key="5">
    <source>
        <dbReference type="EMBL" id="KAK4153255.1"/>
    </source>
</evidence>
<comment type="cofactor">
    <cofactor evidence="4">
        <name>heme</name>
        <dbReference type="ChEBI" id="CHEBI:30413"/>
    </cofactor>
</comment>
<reference evidence="5" key="1">
    <citation type="journal article" date="2023" name="Mol. Phylogenet. Evol.">
        <title>Genome-scale phylogeny and comparative genomics of the fungal order Sordariales.</title>
        <authorList>
            <person name="Hensen N."/>
            <person name="Bonometti L."/>
            <person name="Westerberg I."/>
            <person name="Brannstrom I.O."/>
            <person name="Guillou S."/>
            <person name="Cros-Aarteil S."/>
            <person name="Calhoun S."/>
            <person name="Haridas S."/>
            <person name="Kuo A."/>
            <person name="Mondo S."/>
            <person name="Pangilinan J."/>
            <person name="Riley R."/>
            <person name="LaButti K."/>
            <person name="Andreopoulos B."/>
            <person name="Lipzen A."/>
            <person name="Chen C."/>
            <person name="Yan M."/>
            <person name="Daum C."/>
            <person name="Ng V."/>
            <person name="Clum A."/>
            <person name="Steindorff A."/>
            <person name="Ohm R.A."/>
            <person name="Martin F."/>
            <person name="Silar P."/>
            <person name="Natvig D.O."/>
            <person name="Lalanne C."/>
            <person name="Gautier V."/>
            <person name="Ament-Velasquez S.L."/>
            <person name="Kruys A."/>
            <person name="Hutchinson M.I."/>
            <person name="Powell A.J."/>
            <person name="Barry K."/>
            <person name="Miller A.N."/>
            <person name="Grigoriev I.V."/>
            <person name="Debuchy R."/>
            <person name="Gladieux P."/>
            <person name="Hiltunen Thoren M."/>
            <person name="Johannesson H."/>
        </authorList>
    </citation>
    <scope>NUCLEOTIDE SEQUENCE</scope>
    <source>
        <strain evidence="5">CBS 538.74</strain>
    </source>
</reference>
<dbReference type="EMBL" id="MU856946">
    <property type="protein sequence ID" value="KAK4153255.1"/>
    <property type="molecule type" value="Genomic_DNA"/>
</dbReference>
<evidence type="ECO:0000256" key="4">
    <source>
        <dbReference type="PIRSR" id="PIRSR602401-1"/>
    </source>
</evidence>
<keyword evidence="3 4" id="KW-0408">Iron</keyword>
<feature type="binding site" description="axial binding residue" evidence="4">
    <location>
        <position position="444"/>
    </location>
    <ligand>
        <name>heme</name>
        <dbReference type="ChEBI" id="CHEBI:30413"/>
    </ligand>
    <ligandPart>
        <name>Fe</name>
        <dbReference type="ChEBI" id="CHEBI:18248"/>
    </ligandPart>
</feature>
<dbReference type="PRINTS" id="PR00463">
    <property type="entry name" value="EP450I"/>
</dbReference>
<dbReference type="PANTHER" id="PTHR24305:SF168">
    <property type="entry name" value="P450, PUTATIVE (EUROFUNG)-RELATED"/>
    <property type="match status" value="1"/>
</dbReference>
<comment type="caution">
    <text evidence="5">The sequence shown here is derived from an EMBL/GenBank/DDBJ whole genome shotgun (WGS) entry which is preliminary data.</text>
</comment>
<evidence type="ECO:0000313" key="6">
    <source>
        <dbReference type="Proteomes" id="UP001302745"/>
    </source>
</evidence>
<dbReference type="PANTHER" id="PTHR24305">
    <property type="entry name" value="CYTOCHROME P450"/>
    <property type="match status" value="1"/>
</dbReference>
<name>A0AAN6VMY3_9PEZI</name>
<reference evidence="5" key="2">
    <citation type="submission" date="2023-05" db="EMBL/GenBank/DDBJ databases">
        <authorList>
            <consortium name="Lawrence Berkeley National Laboratory"/>
            <person name="Steindorff A."/>
            <person name="Hensen N."/>
            <person name="Bonometti L."/>
            <person name="Westerberg I."/>
            <person name="Brannstrom I.O."/>
            <person name="Guillou S."/>
            <person name="Cros-Aarteil S."/>
            <person name="Calhoun S."/>
            <person name="Haridas S."/>
            <person name="Kuo A."/>
            <person name="Mondo S."/>
            <person name="Pangilinan J."/>
            <person name="Riley R."/>
            <person name="Labutti K."/>
            <person name="Andreopoulos B."/>
            <person name="Lipzen A."/>
            <person name="Chen C."/>
            <person name="Yanf M."/>
            <person name="Daum C."/>
            <person name="Ng V."/>
            <person name="Clum A."/>
            <person name="Ohm R."/>
            <person name="Martin F."/>
            <person name="Silar P."/>
            <person name="Natvig D."/>
            <person name="Lalanne C."/>
            <person name="Gautier V."/>
            <person name="Ament-Velasquez S.L."/>
            <person name="Kruys A."/>
            <person name="Hutchinson M.I."/>
            <person name="Powell A.J."/>
            <person name="Barry K."/>
            <person name="Miller A.N."/>
            <person name="Grigoriev I.V."/>
            <person name="Debuchy R."/>
            <person name="Gladieux P."/>
            <person name="Thoren M.H."/>
            <person name="Johannesson H."/>
        </authorList>
    </citation>
    <scope>NUCLEOTIDE SEQUENCE</scope>
    <source>
        <strain evidence="5">CBS 538.74</strain>
    </source>
</reference>
<dbReference type="Pfam" id="PF00067">
    <property type="entry name" value="p450"/>
    <property type="match status" value="1"/>
</dbReference>
<keyword evidence="2 4" id="KW-0479">Metal-binding</keyword>
<protein>
    <submittedName>
        <fullName evidence="5">Cytochrome P450 E-class, group I</fullName>
    </submittedName>
</protein>
<dbReference type="GO" id="GO:0005506">
    <property type="term" value="F:iron ion binding"/>
    <property type="evidence" value="ECO:0007669"/>
    <property type="project" value="InterPro"/>
</dbReference>
<dbReference type="GO" id="GO:0004497">
    <property type="term" value="F:monooxygenase activity"/>
    <property type="evidence" value="ECO:0007669"/>
    <property type="project" value="InterPro"/>
</dbReference>
<dbReference type="InterPro" id="IPR001128">
    <property type="entry name" value="Cyt_P450"/>
</dbReference>
<dbReference type="AlphaFoldDB" id="A0AAN6VMY3"/>
<dbReference type="Gene3D" id="1.10.630.10">
    <property type="entry name" value="Cytochrome P450"/>
    <property type="match status" value="1"/>
</dbReference>
<accession>A0AAN6VMY3</accession>
<proteinExistence type="predicted"/>
<dbReference type="SUPFAM" id="SSF48264">
    <property type="entry name" value="Cytochrome P450"/>
    <property type="match status" value="1"/>
</dbReference>
<dbReference type="CDD" id="cd11060">
    <property type="entry name" value="CYP57A1-like"/>
    <property type="match status" value="1"/>
</dbReference>
<gene>
    <name evidence="5" type="ORF">C8A00DRAFT_43817</name>
</gene>
<dbReference type="PRINTS" id="PR00385">
    <property type="entry name" value="P450"/>
</dbReference>
<dbReference type="Proteomes" id="UP001302745">
    <property type="component" value="Unassembled WGS sequence"/>
</dbReference>
<keyword evidence="1 4" id="KW-0349">Heme</keyword>
<evidence type="ECO:0000256" key="1">
    <source>
        <dbReference type="ARBA" id="ARBA00022617"/>
    </source>
</evidence>
<evidence type="ECO:0000256" key="2">
    <source>
        <dbReference type="ARBA" id="ARBA00022723"/>
    </source>
</evidence>
<dbReference type="GO" id="GO:0020037">
    <property type="term" value="F:heme binding"/>
    <property type="evidence" value="ECO:0007669"/>
    <property type="project" value="InterPro"/>
</dbReference>